<evidence type="ECO:0000256" key="10">
    <source>
        <dbReference type="ARBA" id="ARBA00053368"/>
    </source>
</evidence>
<dbReference type="GO" id="GO:0005634">
    <property type="term" value="C:nucleus"/>
    <property type="evidence" value="ECO:0007669"/>
    <property type="project" value="UniProtKB-ARBA"/>
</dbReference>
<dbReference type="GO" id="GO:0002098">
    <property type="term" value="P:tRNA wobble uridine modification"/>
    <property type="evidence" value="ECO:0007669"/>
    <property type="project" value="EnsemblFungi"/>
</dbReference>
<dbReference type="HAMAP" id="MF_03039">
    <property type="entry name" value="NUBP2"/>
    <property type="match status" value="1"/>
</dbReference>
<evidence type="ECO:0000256" key="11">
    <source>
        <dbReference type="ARBA" id="ARBA00065349"/>
    </source>
</evidence>
<dbReference type="GO" id="GO:0005524">
    <property type="term" value="F:ATP binding"/>
    <property type="evidence" value="ECO:0007669"/>
    <property type="project" value="UniProtKB-KW"/>
</dbReference>
<dbReference type="PROSITE" id="PS01215">
    <property type="entry name" value="MRP"/>
    <property type="match status" value="1"/>
</dbReference>
<dbReference type="GO" id="GO:0046872">
    <property type="term" value="F:metal ion binding"/>
    <property type="evidence" value="ECO:0007669"/>
    <property type="project" value="UniProtKB-KW"/>
</dbReference>
<dbReference type="PANTHER" id="PTHR23264:SF19">
    <property type="entry name" value="CYTOSOLIC FE-S CLUSTER ASSEMBLY FACTOR NUBP2"/>
    <property type="match status" value="1"/>
</dbReference>
<evidence type="ECO:0000256" key="1">
    <source>
        <dbReference type="ARBA" id="ARBA00004114"/>
    </source>
</evidence>
<evidence type="ECO:0000256" key="12">
    <source>
        <dbReference type="HAMAP-Rule" id="MF_03039"/>
    </source>
</evidence>
<keyword evidence="14" id="KW-1185">Reference proteome</keyword>
<comment type="subcellular location">
    <subcellularLocation>
        <location evidence="2">Cytoplasm</location>
        <location evidence="2">Cytoskeleton</location>
        <location evidence="2">Cilium axoneme</location>
    </subcellularLocation>
    <subcellularLocation>
        <location evidence="1">Cytoplasm</location>
        <location evidence="1">Cytoskeleton</location>
        <location evidence="1">Microtubule organizing center</location>
        <location evidence="1">Centrosome</location>
        <location evidence="1">Centriole</location>
    </subcellularLocation>
</comment>
<evidence type="ECO:0000256" key="2">
    <source>
        <dbReference type="ARBA" id="ARBA00004430"/>
    </source>
</evidence>
<dbReference type="GO" id="GO:0005814">
    <property type="term" value="C:centriole"/>
    <property type="evidence" value="ECO:0007669"/>
    <property type="project" value="UniProtKB-SubCell"/>
</dbReference>
<dbReference type="FunFam" id="3.40.50.300:FF:000796">
    <property type="entry name" value="Cytosolic Fe-S cluster assembly factor NUBP2"/>
    <property type="match status" value="1"/>
</dbReference>
<evidence type="ECO:0000256" key="7">
    <source>
        <dbReference type="ARBA" id="ARBA00022840"/>
    </source>
</evidence>
<feature type="binding site" evidence="12">
    <location>
        <position position="188"/>
    </location>
    <ligand>
        <name>[4Fe-4S] cluster</name>
        <dbReference type="ChEBI" id="CHEBI:49883"/>
        <note>ligand shared between dimeric partners</note>
    </ligand>
</feature>
<gene>
    <name evidence="13" type="ORF">CANCADRAFT_147340</name>
</gene>
<keyword evidence="9 12" id="KW-0411">Iron-sulfur</keyword>
<dbReference type="InterPro" id="IPR027417">
    <property type="entry name" value="P-loop_NTPase"/>
</dbReference>
<dbReference type="Gene3D" id="3.40.50.300">
    <property type="entry name" value="P-loop containing nucleotide triphosphate hydrolases"/>
    <property type="match status" value="1"/>
</dbReference>
<reference evidence="14" key="1">
    <citation type="submission" date="2016-02" db="EMBL/GenBank/DDBJ databases">
        <title>Comparative genomics of biotechnologically important yeasts.</title>
        <authorList>
            <consortium name="DOE Joint Genome Institute"/>
            <person name="Riley R."/>
            <person name="Haridas S."/>
            <person name="Wolfe K.H."/>
            <person name="Lopes M.R."/>
            <person name="Hittinger C.T."/>
            <person name="Goker M."/>
            <person name="Salamov A."/>
            <person name="Wisecaver J."/>
            <person name="Long T.M."/>
            <person name="Aerts A.L."/>
            <person name="Barry K."/>
            <person name="Choi C."/>
            <person name="Clum A."/>
            <person name="Coughlan A.Y."/>
            <person name="Deshpande S."/>
            <person name="Douglass A.P."/>
            <person name="Hanson S.J."/>
            <person name="Klenk H.-P."/>
            <person name="Labutti K."/>
            <person name="Lapidus A."/>
            <person name="Lindquist E."/>
            <person name="Lipzen A."/>
            <person name="Meier-Kolthoff J.P."/>
            <person name="Ohm R.A."/>
            <person name="Otillar R.P."/>
            <person name="Pangilinan J."/>
            <person name="Peng Y."/>
            <person name="Rokas A."/>
            <person name="Rosa C.A."/>
            <person name="Scheuner C."/>
            <person name="Sibirny A.A."/>
            <person name="Slot J.C."/>
            <person name="Stielow J.B."/>
            <person name="Sun H."/>
            <person name="Kurtzman C.P."/>
            <person name="Blackwell M."/>
            <person name="Jeffries T.W."/>
            <person name="Grigoriev I.V."/>
        </authorList>
    </citation>
    <scope>NUCLEOTIDE SEQUENCE [LARGE SCALE GENOMIC DNA]</scope>
    <source>
        <strain evidence="14">NRRL Y-17796</strain>
    </source>
</reference>
<dbReference type="Pfam" id="PF10609">
    <property type="entry name" value="ParA"/>
    <property type="match status" value="1"/>
</dbReference>
<name>A0A1E4TIV1_9ASCO</name>
<feature type="binding site" evidence="12">
    <location>
        <begin position="16"/>
        <end position="23"/>
    </location>
    <ligand>
        <name>ATP</name>
        <dbReference type="ChEBI" id="CHEBI:30616"/>
    </ligand>
</feature>
<sequence length="263" mass="28350">MSGIDGVKHIVLVLSGKGGVGKSSVTTQLAISLLNKGKNVGILDIDLTGPSIPRMLGLEGKQVLQSTAGWVPIQAHKLLKVMSLGFLLNNRGDSVVWRGPKKTAMIRQFLTDVYWGDLDYLIIDTPPGTSDEHIAVMEQLKEFRPDGAVLVTTPQSVATADVRKEISFCRKVNLPVLGVIENMSGYVCPHCSECTYIFSSGGGKNLALENGFVFLGSVPIDPQLVALVEKQDSNLISLYSESPLAVQFAEIADKVLEPIESKT</sequence>
<evidence type="ECO:0000256" key="5">
    <source>
        <dbReference type="ARBA" id="ARBA00022723"/>
    </source>
</evidence>
<keyword evidence="3 12" id="KW-0004">4Fe-4S</keyword>
<comment type="similarity">
    <text evidence="12">Belongs to the Mrp/NBP35 ATP-binding proteins family. NUBP2/CFD1 subfamily.</text>
</comment>
<dbReference type="InterPro" id="IPR019591">
    <property type="entry name" value="Mrp/NBP35_ATP-bd"/>
</dbReference>
<keyword evidence="6 12" id="KW-0547">Nucleotide-binding</keyword>
<dbReference type="GO" id="GO:0051539">
    <property type="term" value="F:4 iron, 4 sulfur cluster binding"/>
    <property type="evidence" value="ECO:0007669"/>
    <property type="project" value="UniProtKB-UniRule"/>
</dbReference>
<comment type="function">
    <text evidence="10">Component of the cytosolic iron-sulfur (Fe/S) protein assembly (CIA) machinery. Required for maturation of extramitochondrial Fe-S proteins. The NUBP1-NUBP2 heterotetramer forms a Fe-S scaffold complex, mediating the de novo assembly of an Fe-S cluster and its transfer to target apoproteins. Negatively regulates cilium formation and structure.</text>
</comment>
<dbReference type="EMBL" id="KV453841">
    <property type="protein sequence ID" value="ODV91690.1"/>
    <property type="molecule type" value="Genomic_DNA"/>
</dbReference>
<dbReference type="SUPFAM" id="SSF52540">
    <property type="entry name" value="P-loop containing nucleoside triphosphate hydrolases"/>
    <property type="match status" value="1"/>
</dbReference>
<evidence type="ECO:0000256" key="6">
    <source>
        <dbReference type="ARBA" id="ARBA00022741"/>
    </source>
</evidence>
<dbReference type="Proteomes" id="UP000095023">
    <property type="component" value="Unassembled WGS sequence"/>
</dbReference>
<dbReference type="HAMAP" id="MF_02040">
    <property type="entry name" value="Mrp_NBP35"/>
    <property type="match status" value="1"/>
</dbReference>
<dbReference type="GO" id="GO:1904564">
    <property type="term" value="C:cytosolic [4Fe-4S] assembly scaffold complex"/>
    <property type="evidence" value="ECO:0007669"/>
    <property type="project" value="EnsemblFungi"/>
</dbReference>
<keyword evidence="5 12" id="KW-0479">Metal-binding</keyword>
<evidence type="ECO:0000256" key="3">
    <source>
        <dbReference type="ARBA" id="ARBA00022485"/>
    </source>
</evidence>
<dbReference type="InterPro" id="IPR000808">
    <property type="entry name" value="Mrp-like_CS"/>
</dbReference>
<dbReference type="OrthoDB" id="3900342at2759"/>
<evidence type="ECO:0000256" key="8">
    <source>
        <dbReference type="ARBA" id="ARBA00023004"/>
    </source>
</evidence>
<protein>
    <submittedName>
        <fullName evidence="13">Uncharacterized protein</fullName>
    </submittedName>
</protein>
<dbReference type="CDD" id="cd02037">
    <property type="entry name" value="Mrp_NBP35"/>
    <property type="match status" value="1"/>
</dbReference>
<dbReference type="InterPro" id="IPR028600">
    <property type="entry name" value="NUBP2/Cfd1_eukaryotes"/>
</dbReference>
<dbReference type="GO" id="GO:0140663">
    <property type="term" value="F:ATP-dependent FeS chaperone activity"/>
    <property type="evidence" value="ECO:0007669"/>
    <property type="project" value="InterPro"/>
</dbReference>
<evidence type="ECO:0000256" key="4">
    <source>
        <dbReference type="ARBA" id="ARBA00022490"/>
    </source>
</evidence>
<proteinExistence type="inferred from homology"/>
<dbReference type="PANTHER" id="PTHR23264">
    <property type="entry name" value="NUCLEOTIDE-BINDING PROTEIN NBP35 YEAST -RELATED"/>
    <property type="match status" value="1"/>
</dbReference>
<accession>A0A1E4TIV1</accession>
<keyword evidence="8 12" id="KW-0408">Iron</keyword>
<comment type="subunit">
    <text evidence="11">Heterotetramer of 2 NUBP1 and 2 NUBP2 chains. Interacts with KIFC1. Interacts with NUBP1.</text>
</comment>
<evidence type="ECO:0000313" key="14">
    <source>
        <dbReference type="Proteomes" id="UP000095023"/>
    </source>
</evidence>
<dbReference type="GO" id="GO:0016887">
    <property type="term" value="F:ATP hydrolysis activity"/>
    <property type="evidence" value="ECO:0007669"/>
    <property type="project" value="EnsemblFungi"/>
</dbReference>
<organism evidence="13 14">
    <name type="scientific">Tortispora caseinolytica NRRL Y-17796</name>
    <dbReference type="NCBI Taxonomy" id="767744"/>
    <lineage>
        <taxon>Eukaryota</taxon>
        <taxon>Fungi</taxon>
        <taxon>Dikarya</taxon>
        <taxon>Ascomycota</taxon>
        <taxon>Saccharomycotina</taxon>
        <taxon>Trigonopsidomycetes</taxon>
        <taxon>Trigonopsidales</taxon>
        <taxon>Trigonopsidaceae</taxon>
        <taxon>Tortispora</taxon>
    </lineage>
</organism>
<evidence type="ECO:0000256" key="9">
    <source>
        <dbReference type="ARBA" id="ARBA00023014"/>
    </source>
</evidence>
<keyword evidence="4 12" id="KW-0963">Cytoplasm</keyword>
<dbReference type="InterPro" id="IPR033756">
    <property type="entry name" value="YlxH/NBP35"/>
</dbReference>
<comment type="function">
    <text evidence="12">Component of the cytosolic iron-sulfur (Fe/S) protein assembly (CIA) machinery. Required for maturation of extramitochondrial Fe-S proteins. The NBP35-CFD1 heterotetramer forms a Fe-S scaffold complex, mediating the de novo assembly of an Fe-S cluster and its transfer to target apoproteins.</text>
</comment>
<dbReference type="GO" id="GO:0005829">
    <property type="term" value="C:cytosol"/>
    <property type="evidence" value="ECO:0007669"/>
    <property type="project" value="EnsemblFungi"/>
</dbReference>
<keyword evidence="7 12" id="KW-0067">ATP-binding</keyword>
<evidence type="ECO:0000313" key="13">
    <source>
        <dbReference type="EMBL" id="ODV91690.1"/>
    </source>
</evidence>
<dbReference type="AlphaFoldDB" id="A0A1E4TIV1"/>
<dbReference type="GO" id="GO:0016226">
    <property type="term" value="P:iron-sulfur cluster assembly"/>
    <property type="evidence" value="ECO:0007669"/>
    <property type="project" value="UniProtKB-UniRule"/>
</dbReference>
<feature type="binding site" evidence="12">
    <location>
        <position position="191"/>
    </location>
    <ligand>
        <name>[4Fe-4S] cluster</name>
        <dbReference type="ChEBI" id="CHEBI:49883"/>
        <note>ligand shared between dimeric partners</note>
    </ligand>
</feature>